<proteinExistence type="inferred from homology"/>
<feature type="transmembrane region" description="Helical" evidence="9">
    <location>
        <begin position="142"/>
        <end position="160"/>
    </location>
</feature>
<evidence type="ECO:0000256" key="4">
    <source>
        <dbReference type="ARBA" id="ARBA00022448"/>
    </source>
</evidence>
<dbReference type="InterPro" id="IPR036259">
    <property type="entry name" value="MFS_trans_sf"/>
</dbReference>
<feature type="region of interest" description="Disordered" evidence="8">
    <location>
        <begin position="1"/>
        <end position="63"/>
    </location>
</feature>
<dbReference type="GO" id="GO:0008506">
    <property type="term" value="F:sucrose:proton symporter activity"/>
    <property type="evidence" value="ECO:0007669"/>
    <property type="project" value="TreeGrafter"/>
</dbReference>
<dbReference type="Gene3D" id="1.20.1250.20">
    <property type="entry name" value="MFS general substrate transporter like domains"/>
    <property type="match status" value="1"/>
</dbReference>
<keyword evidence="5 9" id="KW-0812">Transmembrane</keyword>
<keyword evidence="6 9" id="KW-1133">Transmembrane helix</keyword>
<accession>A0AAW1P2N7</accession>
<reference evidence="10 11" key="1">
    <citation type="journal article" date="2024" name="Nat. Commun.">
        <title>Phylogenomics reveals the evolutionary origins of lichenization in chlorophyte algae.</title>
        <authorList>
            <person name="Puginier C."/>
            <person name="Libourel C."/>
            <person name="Otte J."/>
            <person name="Skaloud P."/>
            <person name="Haon M."/>
            <person name="Grisel S."/>
            <person name="Petersen M."/>
            <person name="Berrin J.G."/>
            <person name="Delaux P.M."/>
            <person name="Dal Grande F."/>
            <person name="Keller J."/>
        </authorList>
    </citation>
    <scope>NUCLEOTIDE SEQUENCE [LARGE SCALE GENOMIC DNA]</scope>
    <source>
        <strain evidence="10 11">SAG 2043</strain>
    </source>
</reference>
<comment type="similarity">
    <text evidence="3">Belongs to the glycoside-pentoside-hexuronide (GPH) cation symporter transporter (TC 2.A.2.4) family.</text>
</comment>
<feature type="transmembrane region" description="Helical" evidence="9">
    <location>
        <begin position="507"/>
        <end position="531"/>
    </location>
</feature>
<gene>
    <name evidence="10" type="ORF">WJX72_007512</name>
</gene>
<feature type="transmembrane region" description="Helical" evidence="9">
    <location>
        <begin position="386"/>
        <end position="404"/>
    </location>
</feature>
<dbReference type="Pfam" id="PF07690">
    <property type="entry name" value="MFS_1"/>
    <property type="match status" value="1"/>
</dbReference>
<evidence type="ECO:0000256" key="6">
    <source>
        <dbReference type="ARBA" id="ARBA00022989"/>
    </source>
</evidence>
<feature type="transmembrane region" description="Helical" evidence="9">
    <location>
        <begin position="543"/>
        <end position="565"/>
    </location>
</feature>
<protein>
    <recommendedName>
        <fullName evidence="12">Sucrose transporter</fullName>
    </recommendedName>
</protein>
<organism evidence="10 11">
    <name type="scientific">[Myrmecia] bisecta</name>
    <dbReference type="NCBI Taxonomy" id="41462"/>
    <lineage>
        <taxon>Eukaryota</taxon>
        <taxon>Viridiplantae</taxon>
        <taxon>Chlorophyta</taxon>
        <taxon>core chlorophytes</taxon>
        <taxon>Trebouxiophyceae</taxon>
        <taxon>Trebouxiales</taxon>
        <taxon>Trebouxiaceae</taxon>
        <taxon>Myrmecia</taxon>
    </lineage>
</organism>
<feature type="transmembrane region" description="Helical" evidence="9">
    <location>
        <begin position="110"/>
        <end position="130"/>
    </location>
</feature>
<dbReference type="Proteomes" id="UP001489004">
    <property type="component" value="Unassembled WGS sequence"/>
</dbReference>
<feature type="transmembrane region" description="Helical" evidence="9">
    <location>
        <begin position="264"/>
        <end position="284"/>
    </location>
</feature>
<comment type="subcellular location">
    <subcellularLocation>
        <location evidence="1">Membrane</location>
        <topology evidence="1">Multi-pass membrane protein</topology>
    </subcellularLocation>
</comment>
<keyword evidence="7 9" id="KW-0472">Membrane</keyword>
<feature type="transmembrane region" description="Helical" evidence="9">
    <location>
        <begin position="180"/>
        <end position="199"/>
    </location>
</feature>
<keyword evidence="4" id="KW-0813">Transport</keyword>
<dbReference type="CDD" id="cd17313">
    <property type="entry name" value="MFS_SLC45_SUC"/>
    <property type="match status" value="1"/>
</dbReference>
<evidence type="ECO:0000256" key="5">
    <source>
        <dbReference type="ARBA" id="ARBA00022692"/>
    </source>
</evidence>
<evidence type="ECO:0000256" key="9">
    <source>
        <dbReference type="SAM" id="Phobius"/>
    </source>
</evidence>
<dbReference type="EMBL" id="JALJOR010000026">
    <property type="protein sequence ID" value="KAK9802954.1"/>
    <property type="molecule type" value="Genomic_DNA"/>
</dbReference>
<evidence type="ECO:0000313" key="10">
    <source>
        <dbReference type="EMBL" id="KAK9802954.1"/>
    </source>
</evidence>
<dbReference type="GO" id="GO:0016020">
    <property type="term" value="C:membrane"/>
    <property type="evidence" value="ECO:0007669"/>
    <property type="project" value="UniProtKB-SubCell"/>
</dbReference>
<dbReference type="PANTHER" id="PTHR19432:SF35">
    <property type="entry name" value="SOLUTE CARRIER FAMILY 45 MEMBER 3 ISOFORM X1"/>
    <property type="match status" value="1"/>
</dbReference>
<evidence type="ECO:0000313" key="11">
    <source>
        <dbReference type="Proteomes" id="UP001489004"/>
    </source>
</evidence>
<comment type="pathway">
    <text evidence="2">Glycan biosynthesis; sucrose metabolism.</text>
</comment>
<keyword evidence="11" id="KW-1185">Reference proteome</keyword>
<dbReference type="AlphaFoldDB" id="A0AAW1P2N7"/>
<feature type="transmembrane region" description="Helical" evidence="9">
    <location>
        <begin position="220"/>
        <end position="244"/>
    </location>
</feature>
<evidence type="ECO:0000256" key="7">
    <source>
        <dbReference type="ARBA" id="ARBA00023136"/>
    </source>
</evidence>
<evidence type="ECO:0000256" key="8">
    <source>
        <dbReference type="SAM" id="MobiDB-lite"/>
    </source>
</evidence>
<sequence>MARAAWPEDRPLPLPLATPPGDSARHEQQQAQARRRHVDALELSKSPRKGSKASRTAIASADESKMGVPSRTLAGATMVAAGIQFGWALQLSLLTPYIQELGIPHKWASLIWLCGPITGLVVQPCVGVWSDNCTHRWGKRRPFIVGGGVLVAIAVLLIAYSADIGYLLGDNLTSAGPRVHAIVVFVLGFWLLDLANNTVQGPVRALVADIAGPDQRGMGNAFYSLWMAVGNILGYSTGAIGKWHNWFPWLISAACEEPCANLKAAFMIAVSFLLLCLAVTFFSVKEPRLPPVLCQRAKRTTGEFDPLLNGSASADSLIQGSDQQAPPADGLSRRANSGDGLADAMQNRDGEEECRVTTGRLAAGGMKATLAAMVAEMQQMPRAMRAVMAVLALTWMAWFPFLLFDTDFMGREIYQGSPTGTEAAAALYQMGVREGALGLLLNSVVLGLTSLAVDALCSRWGPRQVWAASDLLLCACLASTGIITTAASKRIHVGGETRLFHPLWVRGAAVAIFGILGAPLAITFSVPYAMTADLTAETGGGQGLAMGILNLAIVVPQVLVSLLAGPWDALFGGGNEPAFLAGSAFALAGGVIGLLRLPNLRHSPSTVALHAGA</sequence>
<dbReference type="InterPro" id="IPR011701">
    <property type="entry name" value="MFS"/>
</dbReference>
<dbReference type="InterPro" id="IPR024607">
    <property type="entry name" value="Sulfatase_CS"/>
</dbReference>
<feature type="transmembrane region" description="Helical" evidence="9">
    <location>
        <begin position="435"/>
        <end position="453"/>
    </location>
</feature>
<dbReference type="PANTHER" id="PTHR19432">
    <property type="entry name" value="SUGAR TRANSPORTER"/>
    <property type="match status" value="1"/>
</dbReference>
<feature type="compositionally biased region" description="Basic and acidic residues" evidence="8">
    <location>
        <begin position="1"/>
        <end position="11"/>
    </location>
</feature>
<name>A0AAW1P2N7_9CHLO</name>
<dbReference type="PROSITE" id="PS00149">
    <property type="entry name" value="SULFATASE_2"/>
    <property type="match status" value="1"/>
</dbReference>
<feature type="transmembrane region" description="Helical" evidence="9">
    <location>
        <begin position="73"/>
        <end position="98"/>
    </location>
</feature>
<comment type="caution">
    <text evidence="10">The sequence shown here is derived from an EMBL/GenBank/DDBJ whole genome shotgun (WGS) entry which is preliminary data.</text>
</comment>
<evidence type="ECO:0000256" key="2">
    <source>
        <dbReference type="ARBA" id="ARBA00004914"/>
    </source>
</evidence>
<dbReference type="SUPFAM" id="SSF103473">
    <property type="entry name" value="MFS general substrate transporter"/>
    <property type="match status" value="1"/>
</dbReference>
<feature type="transmembrane region" description="Helical" evidence="9">
    <location>
        <begin position="465"/>
        <end position="487"/>
    </location>
</feature>
<feature type="transmembrane region" description="Helical" evidence="9">
    <location>
        <begin position="577"/>
        <end position="595"/>
    </location>
</feature>
<evidence type="ECO:0008006" key="12">
    <source>
        <dbReference type="Google" id="ProtNLM"/>
    </source>
</evidence>
<evidence type="ECO:0000256" key="3">
    <source>
        <dbReference type="ARBA" id="ARBA00007134"/>
    </source>
</evidence>
<evidence type="ECO:0000256" key="1">
    <source>
        <dbReference type="ARBA" id="ARBA00004141"/>
    </source>
</evidence>
<feature type="region of interest" description="Disordered" evidence="8">
    <location>
        <begin position="318"/>
        <end position="353"/>
    </location>
</feature>